<dbReference type="Proteomes" id="UP001596237">
    <property type="component" value="Unassembled WGS sequence"/>
</dbReference>
<protein>
    <submittedName>
        <fullName evidence="1">Uncharacterized protein</fullName>
    </submittedName>
</protein>
<keyword evidence="2" id="KW-1185">Reference proteome</keyword>
<sequence length="80" mass="8454">MVTAFVDILHPDPGPLAYRAIRLSASGGVEGIEHIAARDDAEAAALTSRMANGYGIDLWERGRFLDCFPSLNVNAPGALA</sequence>
<reference evidence="2" key="1">
    <citation type="journal article" date="2019" name="Int. J. Syst. Evol. Microbiol.">
        <title>The Global Catalogue of Microorganisms (GCM) 10K type strain sequencing project: providing services to taxonomists for standard genome sequencing and annotation.</title>
        <authorList>
            <consortium name="The Broad Institute Genomics Platform"/>
            <consortium name="The Broad Institute Genome Sequencing Center for Infectious Disease"/>
            <person name="Wu L."/>
            <person name="Ma J."/>
        </authorList>
    </citation>
    <scope>NUCLEOTIDE SEQUENCE [LARGE SCALE GENOMIC DNA]</scope>
    <source>
        <strain evidence="2">CCUG 36916</strain>
    </source>
</reference>
<gene>
    <name evidence="1" type="ORF">ACFQDP_08060</name>
</gene>
<evidence type="ECO:0000313" key="2">
    <source>
        <dbReference type="Proteomes" id="UP001596237"/>
    </source>
</evidence>
<dbReference type="EMBL" id="JBHSTT010000027">
    <property type="protein sequence ID" value="MFC6389293.1"/>
    <property type="molecule type" value="Genomic_DNA"/>
</dbReference>
<name>A0ABW1WMC7_9HYPH</name>
<proteinExistence type="predicted"/>
<organism evidence="1 2">
    <name type="scientific">Methylorubrum zatmanii</name>
    <dbReference type="NCBI Taxonomy" id="29429"/>
    <lineage>
        <taxon>Bacteria</taxon>
        <taxon>Pseudomonadati</taxon>
        <taxon>Pseudomonadota</taxon>
        <taxon>Alphaproteobacteria</taxon>
        <taxon>Hyphomicrobiales</taxon>
        <taxon>Methylobacteriaceae</taxon>
        <taxon>Methylorubrum</taxon>
    </lineage>
</organism>
<comment type="caution">
    <text evidence="1">The sequence shown here is derived from an EMBL/GenBank/DDBJ whole genome shotgun (WGS) entry which is preliminary data.</text>
</comment>
<accession>A0ABW1WMC7</accession>
<evidence type="ECO:0000313" key="1">
    <source>
        <dbReference type="EMBL" id="MFC6389293.1"/>
    </source>
</evidence>
<dbReference type="RefSeq" id="WP_192285563.1">
    <property type="nucleotide sequence ID" value="NZ_JBHSTT010000027.1"/>
</dbReference>